<dbReference type="InterPro" id="IPR036249">
    <property type="entry name" value="Thioredoxin-like_sf"/>
</dbReference>
<dbReference type="GO" id="GO:0005737">
    <property type="term" value="C:cytoplasm"/>
    <property type="evidence" value="ECO:0007669"/>
    <property type="project" value="TreeGrafter"/>
</dbReference>
<reference evidence="10 11" key="1">
    <citation type="submission" date="2011-08" db="EMBL/GenBank/DDBJ databases">
        <authorList>
            <person name="Weinstock G."/>
            <person name="Sodergren E."/>
            <person name="Clifton S."/>
            <person name="Fulton L."/>
            <person name="Fulton B."/>
            <person name="Courtney L."/>
            <person name="Fronick C."/>
            <person name="Harrison M."/>
            <person name="Strong C."/>
            <person name="Farmer C."/>
            <person name="Delahaunty K."/>
            <person name="Markovic C."/>
            <person name="Hall O."/>
            <person name="Minx P."/>
            <person name="Tomlinson C."/>
            <person name="Mitreva M."/>
            <person name="Hou S."/>
            <person name="Chen J."/>
            <person name="Wollam A."/>
            <person name="Pepin K.H."/>
            <person name="Johnson M."/>
            <person name="Bhonagiri V."/>
            <person name="Zhang X."/>
            <person name="Suruliraj S."/>
            <person name="Warren W."/>
            <person name="Chinwalla A."/>
            <person name="Mardis E.R."/>
            <person name="Wilson R.K."/>
        </authorList>
    </citation>
    <scope>NUCLEOTIDE SEQUENCE [LARGE SCALE GENOMIC DNA]</scope>
    <source>
        <strain evidence="10 11">F0357</strain>
    </source>
</reference>
<dbReference type="OrthoDB" id="9790390at2"/>
<keyword evidence="2" id="KW-0813">Transport</keyword>
<comment type="caution">
    <text evidence="10">The sequence shown here is derived from an EMBL/GenBank/DDBJ whole genome shotgun (WGS) entry which is preliminary data.</text>
</comment>
<dbReference type="CDD" id="cd02947">
    <property type="entry name" value="TRX_family"/>
    <property type="match status" value="1"/>
</dbReference>
<feature type="site" description="Contributes to redox potential value" evidence="7">
    <location>
        <position position="44"/>
    </location>
</feature>
<evidence type="ECO:0000256" key="2">
    <source>
        <dbReference type="ARBA" id="ARBA00022448"/>
    </source>
</evidence>
<dbReference type="PANTHER" id="PTHR45663">
    <property type="entry name" value="GEO12009P1"/>
    <property type="match status" value="1"/>
</dbReference>
<evidence type="ECO:0000256" key="1">
    <source>
        <dbReference type="ARBA" id="ARBA00008987"/>
    </source>
</evidence>
<organism evidence="10 11">
    <name type="scientific">Anaeroglobus geminatus F0357</name>
    <dbReference type="NCBI Taxonomy" id="861450"/>
    <lineage>
        <taxon>Bacteria</taxon>
        <taxon>Bacillati</taxon>
        <taxon>Bacillota</taxon>
        <taxon>Negativicutes</taxon>
        <taxon>Veillonellales</taxon>
        <taxon>Veillonellaceae</taxon>
        <taxon>Anaeroglobus</taxon>
    </lineage>
</organism>
<evidence type="ECO:0000256" key="3">
    <source>
        <dbReference type="ARBA" id="ARBA00022982"/>
    </source>
</evidence>
<evidence type="ECO:0000313" key="11">
    <source>
        <dbReference type="Proteomes" id="UP000005481"/>
    </source>
</evidence>
<dbReference type="eggNOG" id="COG3118">
    <property type="taxonomic scope" value="Bacteria"/>
</dbReference>
<keyword evidence="11" id="KW-1185">Reference proteome</keyword>
<name>G9YG70_9FIRM</name>
<evidence type="ECO:0000256" key="8">
    <source>
        <dbReference type="PIRSR" id="PIRSR000077-4"/>
    </source>
</evidence>
<keyword evidence="4 8" id="KW-1015">Disulfide bond</keyword>
<feature type="disulfide bond" description="Redox-active" evidence="8">
    <location>
        <begin position="42"/>
        <end position="45"/>
    </location>
</feature>
<dbReference type="STRING" id="861450.HMPREF0080_00634"/>
<gene>
    <name evidence="10" type="ORF">HMPREF0080_00634</name>
</gene>
<proteinExistence type="inferred from homology"/>
<dbReference type="Proteomes" id="UP000005481">
    <property type="component" value="Unassembled WGS sequence"/>
</dbReference>
<dbReference type="HOGENOM" id="CLU_090389_10_2_9"/>
<dbReference type="SUPFAM" id="SSF52833">
    <property type="entry name" value="Thioredoxin-like"/>
    <property type="match status" value="1"/>
</dbReference>
<dbReference type="AlphaFoldDB" id="G9YG70"/>
<evidence type="ECO:0000259" key="9">
    <source>
        <dbReference type="PROSITE" id="PS51352"/>
    </source>
</evidence>
<dbReference type="PANTHER" id="PTHR45663:SF11">
    <property type="entry name" value="GEO12009P1"/>
    <property type="match status" value="1"/>
</dbReference>
<evidence type="ECO:0000256" key="5">
    <source>
        <dbReference type="ARBA" id="ARBA00023284"/>
    </source>
</evidence>
<dbReference type="InterPro" id="IPR013766">
    <property type="entry name" value="Thioredoxin_domain"/>
</dbReference>
<keyword evidence="3" id="KW-0249">Electron transport</keyword>
<dbReference type="Gene3D" id="3.40.30.10">
    <property type="entry name" value="Glutaredoxin"/>
    <property type="match status" value="1"/>
</dbReference>
<feature type="domain" description="Thioredoxin" evidence="9">
    <location>
        <begin position="3"/>
        <end position="118"/>
    </location>
</feature>
<evidence type="ECO:0000256" key="6">
    <source>
        <dbReference type="PIRNR" id="PIRNR000077"/>
    </source>
</evidence>
<dbReference type="InterPro" id="IPR005746">
    <property type="entry name" value="Thioredoxin"/>
</dbReference>
<evidence type="ECO:0000313" key="10">
    <source>
        <dbReference type="EMBL" id="EHM42383.1"/>
    </source>
</evidence>
<dbReference type="EMBL" id="AGCJ01000019">
    <property type="protein sequence ID" value="EHM42383.1"/>
    <property type="molecule type" value="Genomic_DNA"/>
</dbReference>
<feature type="active site" description="Nucleophile" evidence="7">
    <location>
        <position position="42"/>
    </location>
</feature>
<feature type="active site" description="Nucleophile" evidence="7">
    <location>
        <position position="45"/>
    </location>
</feature>
<protein>
    <recommendedName>
        <fullName evidence="6">Thioredoxin</fullName>
    </recommendedName>
</protein>
<dbReference type="GO" id="GO:0015035">
    <property type="term" value="F:protein-disulfide reductase activity"/>
    <property type="evidence" value="ECO:0007669"/>
    <property type="project" value="InterPro"/>
</dbReference>
<dbReference type="PROSITE" id="PS51352">
    <property type="entry name" value="THIOREDOXIN_2"/>
    <property type="match status" value="1"/>
</dbReference>
<evidence type="ECO:0000256" key="4">
    <source>
        <dbReference type="ARBA" id="ARBA00023157"/>
    </source>
</evidence>
<dbReference type="Pfam" id="PF00085">
    <property type="entry name" value="Thioredoxin"/>
    <property type="match status" value="1"/>
</dbReference>
<comment type="similarity">
    <text evidence="1 6">Belongs to the thioredoxin family.</text>
</comment>
<dbReference type="PIRSF" id="PIRSF000077">
    <property type="entry name" value="Thioredoxin"/>
    <property type="match status" value="1"/>
</dbReference>
<evidence type="ECO:0000256" key="7">
    <source>
        <dbReference type="PIRSR" id="PIRSR000077-1"/>
    </source>
</evidence>
<feature type="site" description="Contributes to redox potential value" evidence="7">
    <location>
        <position position="43"/>
    </location>
</feature>
<accession>G9YG70</accession>
<keyword evidence="5 8" id="KW-0676">Redox-active center</keyword>
<sequence>MKNHESYKELDKMLVTVNKDNFKEVVENSQVPVLLDFGATWCPHCQNLLPKLEELSKKTEDKLVVATIDTDENPEIAAAMHIEYIPALFVYKDGAFSDMLVAPESSESLENWLKEKGAL</sequence>
<feature type="site" description="Deprotonates C-terminal active site Cys" evidence="7">
    <location>
        <position position="36"/>
    </location>
</feature>